<organism evidence="5 6">
    <name type="scientific">Caulobacter vibrioides (strain NA1000 / CB15N)</name>
    <name type="common">Caulobacter crescentus</name>
    <dbReference type="NCBI Taxonomy" id="565050"/>
    <lineage>
        <taxon>Bacteria</taxon>
        <taxon>Pseudomonadati</taxon>
        <taxon>Pseudomonadota</taxon>
        <taxon>Alphaproteobacteria</taxon>
        <taxon>Caulobacterales</taxon>
        <taxon>Caulobacteraceae</taxon>
        <taxon>Caulobacter</taxon>
    </lineage>
</organism>
<dbReference type="KEGG" id="ccs:CCNA_00657"/>
<sequence length="450" mass="49354">MSFPAYESYKESGVEWLGRVPSHWNFRPLKHLVIMRSGGTPSKEREDYWGGEIPWASAKDLKVDTLTDTQDHLTAEALDEGAAQLLPANAVVVLVRGMMLARTFPVCRLSRPMTINQDLKGLIANRGVDPNYLAWSLRASEVETLCRLDEAGHGTKALRMDAWSTMELPAPSLAEQQAIAAFLDRETAKIDALVEAQERLIALLKEKRQAVISHAVTKGLDPSAQMKDSGVEWLGQMPAHWEVVPAKNLADSIKAGPFGSALTKDMYSSAGYRVYGQEQVIPGDFRIGDYYVTSDRYNELSQYRVEVGDLLVSCVGTFGKIAIFPQGAEPGIINPRLIRFRPNNQVDPTYLCVLLRSAVSFEQFSYLSRGGTMDVINIGILGEIVVPVPPMQEQISIAGYLAEVQEQFDSLSAASEAAITLLQERRAALISAAVTGKIDVRGLVQTAEAA</sequence>
<protein>
    <submittedName>
        <fullName evidence="5">Type I restriction-modification system specificity subunit</fullName>
    </submittedName>
</protein>
<dbReference type="PANTHER" id="PTHR30408">
    <property type="entry name" value="TYPE-1 RESTRICTION ENZYME ECOKI SPECIFICITY PROTEIN"/>
    <property type="match status" value="1"/>
</dbReference>
<dbReference type="InterPro" id="IPR044946">
    <property type="entry name" value="Restrct_endonuc_typeI_TRD_sf"/>
</dbReference>
<keyword evidence="6" id="KW-1185">Reference proteome</keyword>
<dbReference type="HOGENOM" id="CLU_021095_1_2_5"/>
<dbReference type="Proteomes" id="UP000001364">
    <property type="component" value="Chromosome"/>
</dbReference>
<proteinExistence type="inferred from homology"/>
<dbReference type="SUPFAM" id="SSF116734">
    <property type="entry name" value="DNA methylase specificity domain"/>
    <property type="match status" value="2"/>
</dbReference>
<keyword evidence="3" id="KW-0238">DNA-binding</keyword>
<evidence type="ECO:0000256" key="1">
    <source>
        <dbReference type="ARBA" id="ARBA00010923"/>
    </source>
</evidence>
<feature type="domain" description="Type I restriction modification DNA specificity" evidence="4">
    <location>
        <begin position="21"/>
        <end position="191"/>
    </location>
</feature>
<dbReference type="InterPro" id="IPR052021">
    <property type="entry name" value="Type-I_RS_S_subunit"/>
</dbReference>
<dbReference type="REBASE" id="19981">
    <property type="entry name" value="S.CcrNAII"/>
</dbReference>
<dbReference type="SMR" id="A0A0H3C7H7"/>
<dbReference type="RefSeq" id="YP_002516030.1">
    <property type="nucleotide sequence ID" value="NC_011916.1"/>
</dbReference>
<dbReference type="GO" id="GO:0009307">
    <property type="term" value="P:DNA restriction-modification system"/>
    <property type="evidence" value="ECO:0007669"/>
    <property type="project" value="UniProtKB-KW"/>
</dbReference>
<accession>A0A0H3C7H7</accession>
<reference evidence="5 6" key="1">
    <citation type="journal article" date="2010" name="J. Bacteriol.">
        <title>The genetic basis of laboratory adaptation in Caulobacter crescentus.</title>
        <authorList>
            <person name="Marks M.E."/>
            <person name="Castro-Rojas C.M."/>
            <person name="Teiling C."/>
            <person name="Du L."/>
            <person name="Kapatral V."/>
            <person name="Walunas T.L."/>
            <person name="Crosson S."/>
        </authorList>
    </citation>
    <scope>NUCLEOTIDE SEQUENCE [LARGE SCALE GENOMIC DNA]</scope>
    <source>
        <strain evidence="6">NA1000 / CB15N</strain>
    </source>
</reference>
<gene>
    <name evidence="5" type="ordered locus">CCNA_00657</name>
</gene>
<dbReference type="InterPro" id="IPR000055">
    <property type="entry name" value="Restrct_endonuc_typeI_TRD"/>
</dbReference>
<name>A0A0H3C7H7_CAUVN</name>
<evidence type="ECO:0000259" key="4">
    <source>
        <dbReference type="Pfam" id="PF01420"/>
    </source>
</evidence>
<evidence type="ECO:0000313" key="5">
    <source>
        <dbReference type="EMBL" id="ACL94122.1"/>
    </source>
</evidence>
<dbReference type="PhylomeDB" id="A0A0H3C7H7"/>
<comment type="similarity">
    <text evidence="1">Belongs to the type-I restriction system S methylase family.</text>
</comment>
<dbReference type="EMBL" id="CP001340">
    <property type="protein sequence ID" value="ACL94122.1"/>
    <property type="molecule type" value="Genomic_DNA"/>
</dbReference>
<dbReference type="Gene3D" id="1.10.287.1120">
    <property type="entry name" value="Bipartite methylase S protein"/>
    <property type="match status" value="1"/>
</dbReference>
<dbReference type="OrthoDB" id="164285at2"/>
<dbReference type="GO" id="GO:0003677">
    <property type="term" value="F:DNA binding"/>
    <property type="evidence" value="ECO:0007669"/>
    <property type="project" value="UniProtKB-KW"/>
</dbReference>
<feature type="domain" description="Type I restriction modification DNA specificity" evidence="4">
    <location>
        <begin position="265"/>
        <end position="411"/>
    </location>
</feature>
<evidence type="ECO:0000313" key="6">
    <source>
        <dbReference type="Proteomes" id="UP000001364"/>
    </source>
</evidence>
<dbReference type="RefSeq" id="WP_010918507.1">
    <property type="nucleotide sequence ID" value="NC_011916.1"/>
</dbReference>
<dbReference type="CDD" id="cd17249">
    <property type="entry name" value="RMtype1_S_EcoR124I-TRD2-CR2_like"/>
    <property type="match status" value="1"/>
</dbReference>
<evidence type="ECO:0000256" key="2">
    <source>
        <dbReference type="ARBA" id="ARBA00022747"/>
    </source>
</evidence>
<keyword evidence="2" id="KW-0680">Restriction system</keyword>
<dbReference type="AlphaFoldDB" id="A0A0H3C7H7"/>
<dbReference type="Gene3D" id="3.90.220.20">
    <property type="entry name" value="DNA methylase specificity domains"/>
    <property type="match status" value="2"/>
</dbReference>
<dbReference type="PANTHER" id="PTHR30408:SF12">
    <property type="entry name" value="TYPE I RESTRICTION ENZYME MJAVIII SPECIFICITY SUBUNIT"/>
    <property type="match status" value="1"/>
</dbReference>
<dbReference type="GeneID" id="7330463"/>
<evidence type="ECO:0000256" key="3">
    <source>
        <dbReference type="ARBA" id="ARBA00023125"/>
    </source>
</evidence>
<dbReference type="PATRIC" id="fig|565050.3.peg.648"/>
<dbReference type="Pfam" id="PF01420">
    <property type="entry name" value="Methylase_S"/>
    <property type="match status" value="2"/>
</dbReference>